<dbReference type="InterPro" id="IPR010195">
    <property type="entry name" value="Uncharacterised_peroxidase-rel"/>
</dbReference>
<proteinExistence type="predicted"/>
<dbReference type="RefSeq" id="WP_258882638.1">
    <property type="nucleotide sequence ID" value="NZ_CP090065.1"/>
</dbReference>
<dbReference type="PANTHER" id="PTHR35446">
    <property type="entry name" value="SI:CH211-175M2.5"/>
    <property type="match status" value="1"/>
</dbReference>
<dbReference type="InterPro" id="IPR029032">
    <property type="entry name" value="AhpD-like"/>
</dbReference>
<reference evidence="2 5" key="2">
    <citation type="submission" date="2024-06" db="EMBL/GenBank/DDBJ databases">
        <title>Pangenomics to understand the prophage dynamics in the radiating lineages of P. brasiliense.</title>
        <authorList>
            <person name="Pardeshi L.A."/>
            <person name="Van Duivenbode I."/>
            <person name="Jonkheer E.M."/>
            <person name="Pel M.J.C."/>
            <person name="Kupczok A."/>
            <person name="De Ridder D."/>
            <person name="Smit S."/>
            <person name="Van Der Lee T.J."/>
        </authorList>
    </citation>
    <scope>NUCLEOTIDE SEQUENCE [LARGE SCALE GENOMIC DNA]</scope>
    <source>
        <strain evidence="2 5">PD 8607</strain>
    </source>
</reference>
<evidence type="ECO:0000313" key="5">
    <source>
        <dbReference type="Proteomes" id="UP001463408"/>
    </source>
</evidence>
<dbReference type="PANTHER" id="PTHR35446:SF2">
    <property type="entry name" value="CARBOXYMUCONOLACTONE DECARBOXYLASE-LIKE DOMAIN-CONTAINING PROTEIN"/>
    <property type="match status" value="1"/>
</dbReference>
<dbReference type="EMBL" id="CP090065">
    <property type="protein sequence ID" value="UVO07001.1"/>
    <property type="molecule type" value="Genomic_DNA"/>
</dbReference>
<sequence>MSRTSVKINIRPLTWLPYLEPVALAEASPKQLAAMQVTPSQTKVSPYVRTLVHDPDSYVARTTLFNTIMYSEGGLGRAERELGALVASAVNGCAYCGSVHARRYEALSGRNDVVSTVYTQGVDAIFDDQTQALVDFCRALSQTPIALEARHVEALRERGFSRADIIDLIHSAAIFGWANRLMHTLGHAVASVR</sequence>
<keyword evidence="3" id="KW-0575">Peroxidase</keyword>
<dbReference type="InterPro" id="IPR003779">
    <property type="entry name" value="CMD-like"/>
</dbReference>
<dbReference type="EMBL" id="JBEHEF010000005">
    <property type="protein sequence ID" value="MEQ9937925.1"/>
    <property type="molecule type" value="Genomic_DNA"/>
</dbReference>
<keyword evidence="3" id="KW-0560">Oxidoreductase</keyword>
<organism evidence="3 4">
    <name type="scientific">Pectobacterium polonicum</name>
    <dbReference type="NCBI Taxonomy" id="2485124"/>
    <lineage>
        <taxon>Bacteria</taxon>
        <taxon>Pseudomonadati</taxon>
        <taxon>Pseudomonadota</taxon>
        <taxon>Gammaproteobacteria</taxon>
        <taxon>Enterobacterales</taxon>
        <taxon>Pectobacteriaceae</taxon>
        <taxon>Pectobacterium</taxon>
    </lineage>
</organism>
<dbReference type="NCBIfam" id="TIGR01926">
    <property type="entry name" value="peroxid_rel"/>
    <property type="match status" value="1"/>
</dbReference>
<dbReference type="AlphaFoldDB" id="A0AAE9NNR2"/>
<dbReference type="Pfam" id="PF02627">
    <property type="entry name" value="CMD"/>
    <property type="match status" value="1"/>
</dbReference>
<dbReference type="Proteomes" id="UP001463408">
    <property type="component" value="Unassembled WGS sequence"/>
</dbReference>
<dbReference type="KEGG" id="ppoo:LW347_13905"/>
<accession>A0AAE9NNR2</accession>
<gene>
    <name evidence="2" type="ORF">ABRQ07_09935</name>
    <name evidence="3" type="ORF">LW347_13905</name>
</gene>
<dbReference type="NCBIfam" id="TIGR00778">
    <property type="entry name" value="ahpD_dom"/>
    <property type="match status" value="1"/>
</dbReference>
<evidence type="ECO:0000259" key="1">
    <source>
        <dbReference type="Pfam" id="PF02627"/>
    </source>
</evidence>
<dbReference type="SUPFAM" id="SSF69118">
    <property type="entry name" value="AhpD-like"/>
    <property type="match status" value="1"/>
</dbReference>
<name>A0AAE9NNR2_9GAMM</name>
<protein>
    <submittedName>
        <fullName evidence="3">Peroxidase-related enzyme</fullName>
    </submittedName>
</protein>
<dbReference type="Gene3D" id="1.20.1290.10">
    <property type="entry name" value="AhpD-like"/>
    <property type="match status" value="1"/>
</dbReference>
<feature type="domain" description="Carboxymuconolactone decarboxylase-like" evidence="1">
    <location>
        <begin position="55"/>
        <end position="133"/>
    </location>
</feature>
<reference evidence="3" key="1">
    <citation type="submission" date="2021-12" db="EMBL/GenBank/DDBJ databases">
        <title>Genome sequence of novel Pectobacterium sp. causing blackleg.</title>
        <authorList>
            <person name="Wang J."/>
        </authorList>
    </citation>
    <scope>NUCLEOTIDE SEQUENCE</scope>
    <source>
        <strain evidence="3">BY21311</strain>
    </source>
</reference>
<dbReference type="GO" id="GO:0051920">
    <property type="term" value="F:peroxiredoxin activity"/>
    <property type="evidence" value="ECO:0007669"/>
    <property type="project" value="InterPro"/>
</dbReference>
<evidence type="ECO:0000313" key="4">
    <source>
        <dbReference type="Proteomes" id="UP001059272"/>
    </source>
</evidence>
<dbReference type="Proteomes" id="UP001059272">
    <property type="component" value="Chromosome"/>
</dbReference>
<keyword evidence="5" id="KW-1185">Reference proteome</keyword>
<evidence type="ECO:0000313" key="2">
    <source>
        <dbReference type="EMBL" id="MEQ9937925.1"/>
    </source>
</evidence>
<evidence type="ECO:0000313" key="3">
    <source>
        <dbReference type="EMBL" id="UVO07001.1"/>
    </source>
</evidence>
<dbReference type="InterPro" id="IPR004675">
    <property type="entry name" value="AhpD_core"/>
</dbReference>